<evidence type="ECO:0000313" key="1">
    <source>
        <dbReference type="EMBL" id="KAF3291172.1"/>
    </source>
</evidence>
<comment type="caution">
    <text evidence="1">The sequence shown here is derived from an EMBL/GenBank/DDBJ whole genome shotgun (WGS) entry which is preliminary data.</text>
</comment>
<name>A0A7C8VPI0_ORBOL</name>
<gene>
    <name evidence="1" type="ORF">TWF970_000403</name>
</gene>
<accession>A0A7C8VPI0</accession>
<dbReference type="Proteomes" id="UP000474640">
    <property type="component" value="Unassembled WGS sequence"/>
</dbReference>
<protein>
    <submittedName>
        <fullName evidence="1">Uncharacterized protein</fullName>
    </submittedName>
</protein>
<proteinExistence type="predicted"/>
<dbReference type="AlphaFoldDB" id="A0A7C8VPI0"/>
<dbReference type="EMBL" id="JAABOJ010000001">
    <property type="protein sequence ID" value="KAF3291172.1"/>
    <property type="molecule type" value="Genomic_DNA"/>
</dbReference>
<reference evidence="1 2" key="1">
    <citation type="submission" date="2020-01" db="EMBL/GenBank/DDBJ databases">
        <authorList>
            <person name="Palmer J.M."/>
        </authorList>
    </citation>
    <scope>NUCLEOTIDE SEQUENCE [LARGE SCALE GENOMIC DNA]</scope>
    <source>
        <strain evidence="1 2">TWF970</strain>
    </source>
</reference>
<sequence>MPLSLKGNGNEERLSGRFNAEERDRYACLLRNTKQTEHIGCTYEFRRRKTLWRPQETEQHGVKSKKRGRLIWTGKKRVLILREGSIILYLISGRIKKNRGSRKDG</sequence>
<evidence type="ECO:0000313" key="2">
    <source>
        <dbReference type="Proteomes" id="UP000474640"/>
    </source>
</evidence>
<organism evidence="1 2">
    <name type="scientific">Orbilia oligospora</name>
    <name type="common">Nematode-trapping fungus</name>
    <name type="synonym">Arthrobotrys oligospora</name>
    <dbReference type="NCBI Taxonomy" id="2813651"/>
    <lineage>
        <taxon>Eukaryota</taxon>
        <taxon>Fungi</taxon>
        <taxon>Dikarya</taxon>
        <taxon>Ascomycota</taxon>
        <taxon>Pezizomycotina</taxon>
        <taxon>Orbiliomycetes</taxon>
        <taxon>Orbiliales</taxon>
        <taxon>Orbiliaceae</taxon>
        <taxon>Orbilia</taxon>
    </lineage>
</organism>